<evidence type="ECO:0000313" key="2">
    <source>
        <dbReference type="Proteomes" id="UP000252519"/>
    </source>
</evidence>
<comment type="caution">
    <text evidence="1">The sequence shown here is derived from an EMBL/GenBank/DDBJ whole genome shotgun (WGS) entry which is preliminary data.</text>
</comment>
<keyword evidence="2" id="KW-1185">Reference proteome</keyword>
<organism evidence="1 2">
    <name type="scientific">Ancylostoma caninum</name>
    <name type="common">Dog hookworm</name>
    <dbReference type="NCBI Taxonomy" id="29170"/>
    <lineage>
        <taxon>Eukaryota</taxon>
        <taxon>Metazoa</taxon>
        <taxon>Ecdysozoa</taxon>
        <taxon>Nematoda</taxon>
        <taxon>Chromadorea</taxon>
        <taxon>Rhabditida</taxon>
        <taxon>Rhabditina</taxon>
        <taxon>Rhabditomorpha</taxon>
        <taxon>Strongyloidea</taxon>
        <taxon>Ancylostomatidae</taxon>
        <taxon>Ancylostomatinae</taxon>
        <taxon>Ancylostoma</taxon>
    </lineage>
</organism>
<reference evidence="1 2" key="1">
    <citation type="submission" date="2014-10" db="EMBL/GenBank/DDBJ databases">
        <title>Draft genome of the hookworm Ancylostoma caninum.</title>
        <authorList>
            <person name="Mitreva M."/>
        </authorList>
    </citation>
    <scope>NUCLEOTIDE SEQUENCE [LARGE SCALE GENOMIC DNA]</scope>
    <source>
        <strain evidence="1 2">Baltimore</strain>
    </source>
</reference>
<dbReference type="EMBL" id="JOJR01000123">
    <property type="protein sequence ID" value="RCN44666.1"/>
    <property type="molecule type" value="Genomic_DNA"/>
</dbReference>
<evidence type="ECO:0000313" key="1">
    <source>
        <dbReference type="EMBL" id="RCN44666.1"/>
    </source>
</evidence>
<proteinExistence type="predicted"/>
<accession>A0A368GJW4</accession>
<protein>
    <submittedName>
        <fullName evidence="1">Uncharacterized protein</fullName>
    </submittedName>
</protein>
<dbReference type="AlphaFoldDB" id="A0A368GJW4"/>
<dbReference type="Proteomes" id="UP000252519">
    <property type="component" value="Unassembled WGS sequence"/>
</dbReference>
<name>A0A368GJW4_ANCCA</name>
<sequence length="66" mass="7432">MSNLGHILPEHCICCCLWAGRGPKYSILTASLHSSLHSCQLVIHDPQLSDRLELLEEPPLQLLFPR</sequence>
<gene>
    <name evidence="1" type="ORF">ANCCAN_09311</name>
</gene>